<reference evidence="1 2" key="1">
    <citation type="journal article" date="2018" name="PLoS Genet.">
        <title>Population sequencing reveals clonal diversity and ancestral inbreeding in the grapevine cultivar Chardonnay.</title>
        <authorList>
            <person name="Roach M.J."/>
            <person name="Johnson D.L."/>
            <person name="Bohlmann J."/>
            <person name="van Vuuren H.J."/>
            <person name="Jones S.J."/>
            <person name="Pretorius I.S."/>
            <person name="Schmidt S.A."/>
            <person name="Borneman A.R."/>
        </authorList>
    </citation>
    <scope>NUCLEOTIDE SEQUENCE [LARGE SCALE GENOMIC DNA]</scope>
    <source>
        <strain evidence="2">cv. Chardonnay</strain>
        <tissue evidence="1">Leaf</tissue>
    </source>
</reference>
<accession>A0A438JBA7</accession>
<evidence type="ECO:0000313" key="1">
    <source>
        <dbReference type="EMBL" id="RVX06249.1"/>
    </source>
</evidence>
<proteinExistence type="predicted"/>
<organism evidence="1 2">
    <name type="scientific">Vitis vinifera</name>
    <name type="common">Grape</name>
    <dbReference type="NCBI Taxonomy" id="29760"/>
    <lineage>
        <taxon>Eukaryota</taxon>
        <taxon>Viridiplantae</taxon>
        <taxon>Streptophyta</taxon>
        <taxon>Embryophyta</taxon>
        <taxon>Tracheophyta</taxon>
        <taxon>Spermatophyta</taxon>
        <taxon>Magnoliopsida</taxon>
        <taxon>eudicotyledons</taxon>
        <taxon>Gunneridae</taxon>
        <taxon>Pentapetalae</taxon>
        <taxon>rosids</taxon>
        <taxon>Vitales</taxon>
        <taxon>Vitaceae</taxon>
        <taxon>Viteae</taxon>
        <taxon>Vitis</taxon>
    </lineage>
</organism>
<name>A0A438JBA7_VITVI</name>
<sequence>MPRFQSLENNSVKKDKPLFTSITCSNFFKQVKEPNFVVAFMVKGQSKATIDIPTKVQVVDFTDLSPNELPNELSLIRNIQHHIDLVPRASLPNLPHYRMSPTKYKELQRQVNKLLDKGLIHESMSPCAVPTLLAAKKDNCWRICVDCHVINKITIKYRFPIPCLNDMLDKLEGVVVFTKLDLQSDYHQIHI</sequence>
<dbReference type="AlphaFoldDB" id="A0A438JBA7"/>
<comment type="caution">
    <text evidence="1">The sequence shown here is derived from an EMBL/GenBank/DDBJ whole genome shotgun (WGS) entry which is preliminary data.</text>
</comment>
<gene>
    <name evidence="1" type="primary">TY3B-G_187</name>
    <name evidence="1" type="ORF">CK203_027461</name>
</gene>
<evidence type="ECO:0000313" key="2">
    <source>
        <dbReference type="Proteomes" id="UP000288805"/>
    </source>
</evidence>
<dbReference type="Proteomes" id="UP000288805">
    <property type="component" value="Unassembled WGS sequence"/>
</dbReference>
<protein>
    <submittedName>
        <fullName evidence="1">Transposon Ty3-G Gag-Pol polyprotein</fullName>
    </submittedName>
</protein>
<dbReference type="Gene3D" id="3.30.70.270">
    <property type="match status" value="1"/>
</dbReference>
<dbReference type="PANTHER" id="PTHR35046:SF9">
    <property type="entry name" value="RNA-DIRECTED DNA POLYMERASE"/>
    <property type="match status" value="1"/>
</dbReference>
<dbReference type="SUPFAM" id="SSF56672">
    <property type="entry name" value="DNA/RNA polymerases"/>
    <property type="match status" value="1"/>
</dbReference>
<dbReference type="InterPro" id="IPR043502">
    <property type="entry name" value="DNA/RNA_pol_sf"/>
</dbReference>
<dbReference type="PANTHER" id="PTHR35046">
    <property type="entry name" value="ZINC KNUCKLE (CCHC-TYPE) FAMILY PROTEIN"/>
    <property type="match status" value="1"/>
</dbReference>
<dbReference type="EMBL" id="QGNW01000052">
    <property type="protein sequence ID" value="RVX06249.1"/>
    <property type="molecule type" value="Genomic_DNA"/>
</dbReference>
<dbReference type="Gene3D" id="3.10.10.10">
    <property type="entry name" value="HIV Type 1 Reverse Transcriptase, subunit A, domain 1"/>
    <property type="match status" value="1"/>
</dbReference>
<dbReference type="InterPro" id="IPR043128">
    <property type="entry name" value="Rev_trsase/Diguanyl_cyclase"/>
</dbReference>